<gene>
    <name evidence="1" type="ORF">HPB49_017637</name>
</gene>
<dbReference type="Proteomes" id="UP000821865">
    <property type="component" value="Chromosome 3"/>
</dbReference>
<name>A0ACB8D731_DERSI</name>
<comment type="caution">
    <text evidence="1">The sequence shown here is derived from an EMBL/GenBank/DDBJ whole genome shotgun (WGS) entry which is preliminary data.</text>
</comment>
<evidence type="ECO:0000313" key="2">
    <source>
        <dbReference type="Proteomes" id="UP000821865"/>
    </source>
</evidence>
<dbReference type="EMBL" id="CM023472">
    <property type="protein sequence ID" value="KAH7960198.1"/>
    <property type="molecule type" value="Genomic_DNA"/>
</dbReference>
<reference evidence="1" key="1">
    <citation type="submission" date="2020-05" db="EMBL/GenBank/DDBJ databases">
        <title>Large-scale comparative analyses of tick genomes elucidate their genetic diversity and vector capacities.</title>
        <authorList>
            <person name="Jia N."/>
            <person name="Wang J."/>
            <person name="Shi W."/>
            <person name="Du L."/>
            <person name="Sun Y."/>
            <person name="Zhan W."/>
            <person name="Jiang J."/>
            <person name="Wang Q."/>
            <person name="Zhang B."/>
            <person name="Ji P."/>
            <person name="Sakyi L.B."/>
            <person name="Cui X."/>
            <person name="Yuan T."/>
            <person name="Jiang B."/>
            <person name="Yang W."/>
            <person name="Lam T.T.-Y."/>
            <person name="Chang Q."/>
            <person name="Ding S."/>
            <person name="Wang X."/>
            <person name="Zhu J."/>
            <person name="Ruan X."/>
            <person name="Zhao L."/>
            <person name="Wei J."/>
            <person name="Que T."/>
            <person name="Du C."/>
            <person name="Cheng J."/>
            <person name="Dai P."/>
            <person name="Han X."/>
            <person name="Huang E."/>
            <person name="Gao Y."/>
            <person name="Liu J."/>
            <person name="Shao H."/>
            <person name="Ye R."/>
            <person name="Li L."/>
            <person name="Wei W."/>
            <person name="Wang X."/>
            <person name="Wang C."/>
            <person name="Yang T."/>
            <person name="Huo Q."/>
            <person name="Li W."/>
            <person name="Guo W."/>
            <person name="Chen H."/>
            <person name="Zhou L."/>
            <person name="Ni X."/>
            <person name="Tian J."/>
            <person name="Zhou Y."/>
            <person name="Sheng Y."/>
            <person name="Liu T."/>
            <person name="Pan Y."/>
            <person name="Xia L."/>
            <person name="Li J."/>
            <person name="Zhao F."/>
            <person name="Cao W."/>
        </authorList>
    </citation>
    <scope>NUCLEOTIDE SEQUENCE</scope>
    <source>
        <strain evidence="1">Dsil-2018</strain>
    </source>
</reference>
<organism evidence="1 2">
    <name type="scientific">Dermacentor silvarum</name>
    <name type="common">Tick</name>
    <dbReference type="NCBI Taxonomy" id="543639"/>
    <lineage>
        <taxon>Eukaryota</taxon>
        <taxon>Metazoa</taxon>
        <taxon>Ecdysozoa</taxon>
        <taxon>Arthropoda</taxon>
        <taxon>Chelicerata</taxon>
        <taxon>Arachnida</taxon>
        <taxon>Acari</taxon>
        <taxon>Parasitiformes</taxon>
        <taxon>Ixodida</taxon>
        <taxon>Ixodoidea</taxon>
        <taxon>Ixodidae</taxon>
        <taxon>Rhipicephalinae</taxon>
        <taxon>Dermacentor</taxon>
    </lineage>
</organism>
<accession>A0ACB8D731</accession>
<sequence length="93" mass="10652">MAVERFAAASWKSCPPEKSEVIRVHGGGIYKSPGTIDRYLESQNTTKTNKTRMLGFCTRYNLKASHIIQILRSATNEISRIVKRIIRRRKGMQ</sequence>
<proteinExistence type="predicted"/>
<evidence type="ECO:0000313" key="1">
    <source>
        <dbReference type="EMBL" id="KAH7960198.1"/>
    </source>
</evidence>
<keyword evidence="2" id="KW-1185">Reference proteome</keyword>
<protein>
    <submittedName>
        <fullName evidence="1">Uncharacterized protein</fullName>
    </submittedName>
</protein>